<dbReference type="GO" id="GO:0005856">
    <property type="term" value="C:cytoskeleton"/>
    <property type="evidence" value="ECO:0007669"/>
    <property type="project" value="UniProtKB-ARBA"/>
</dbReference>
<feature type="region of interest" description="Disordered" evidence="3">
    <location>
        <begin position="322"/>
        <end position="355"/>
    </location>
</feature>
<dbReference type="AlphaFoldDB" id="A0AAN8JFE4"/>
<evidence type="ECO:0000313" key="6">
    <source>
        <dbReference type="Proteomes" id="UP001347796"/>
    </source>
</evidence>
<feature type="region of interest" description="Disordered" evidence="3">
    <location>
        <begin position="1"/>
        <end position="61"/>
    </location>
</feature>
<feature type="coiled-coil region" evidence="2">
    <location>
        <begin position="375"/>
        <end position="441"/>
    </location>
</feature>
<dbReference type="PANTHER" id="PTHR21683">
    <property type="entry name" value="COILED-COIL DOMAIN-CONTAINING PROTEIN 42 LIKE-2-LIKE-RELATED"/>
    <property type="match status" value="1"/>
</dbReference>
<sequence length="592" mass="69409">MSDSPNQRSTAVSPANSQISEKKSRQDVVSRQSGRVTFPNSAKSDSSHRSIMSDDMMPPGNPFKMPLDSDIFMLRDKERQRKKQQRLKQRQLKVHEKTTYSTRVNFRTASMIRPVDSDEEVQEEDPDKSVAVKDDPQFTIAVTRDRHVEKESLAEYIAKKREMFLVQYSLGVKRDEMRKLEEIAQAEERKLELAEQYLEEDAAMFDEFLKENDKNSVEAIKLAEQETKLKLEKVGEIKRIHAQMMSIKSEISKYEDTLKEYQLYRKFLDALTPQEWAEDKMKEKKKMREERRKEREMNALNAKKSEMEQLEKTNSAALKLKKRLGKSGTPKTSVSSCKSQLDTESTSSSMVEEEEDSDEELELFFSDSQQLLDIFAELEEQNLSLIQNSQETEESLEEMKQTIKQTKRKMEKETQILKEQIDKLNVQIQKEEAKAADLKMKSKMFNYGEFKAEDQEKMLASLNRKVEEVYRGCIGDNEANISTLQMLTNIENRMEELFEQIETMPQDKVEAAEKAKEKERRLKMREEKIEQQKKYQEERVKRALERAKAEPKKQTGKKLVFRSEPPRLKKKEDEGADQASKEEEELAYFFTW</sequence>
<feature type="compositionally biased region" description="Polar residues" evidence="3">
    <location>
        <begin position="329"/>
        <end position="340"/>
    </location>
</feature>
<feature type="coiled-coil region" evidence="2">
    <location>
        <begin position="170"/>
        <end position="203"/>
    </location>
</feature>
<dbReference type="Proteomes" id="UP001347796">
    <property type="component" value="Unassembled WGS sequence"/>
</dbReference>
<feature type="compositionally biased region" description="Polar residues" evidence="3">
    <location>
        <begin position="1"/>
        <end position="19"/>
    </location>
</feature>
<dbReference type="InterPro" id="IPR051147">
    <property type="entry name" value="CFAP_domain-containing"/>
</dbReference>
<feature type="coiled-coil region" evidence="2">
    <location>
        <begin position="277"/>
        <end position="320"/>
    </location>
</feature>
<feature type="region of interest" description="Disordered" evidence="3">
    <location>
        <begin position="508"/>
        <end position="592"/>
    </location>
</feature>
<feature type="compositionally biased region" description="Polar residues" evidence="3">
    <location>
        <begin position="29"/>
        <end position="44"/>
    </location>
</feature>
<proteinExistence type="predicted"/>
<dbReference type="PANTHER" id="PTHR21683:SF3">
    <property type="entry name" value="CILIA AND FLAGELLA ASSOCIATED PROTEIN 100"/>
    <property type="match status" value="1"/>
</dbReference>
<reference evidence="5 6" key="1">
    <citation type="submission" date="2024-01" db="EMBL/GenBank/DDBJ databases">
        <title>The genome of the rayed Mediterranean limpet Patella caerulea (Linnaeus, 1758).</title>
        <authorList>
            <person name="Anh-Thu Weber A."/>
            <person name="Halstead-Nussloch G."/>
        </authorList>
    </citation>
    <scope>NUCLEOTIDE SEQUENCE [LARGE SCALE GENOMIC DNA]</scope>
    <source>
        <strain evidence="5">AATW-2023a</strain>
        <tissue evidence="5">Whole specimen</tissue>
    </source>
</reference>
<evidence type="ECO:0000256" key="1">
    <source>
        <dbReference type="ARBA" id="ARBA00023054"/>
    </source>
</evidence>
<organism evidence="5 6">
    <name type="scientific">Patella caerulea</name>
    <name type="common">Rayed Mediterranean limpet</name>
    <dbReference type="NCBI Taxonomy" id="87958"/>
    <lineage>
        <taxon>Eukaryota</taxon>
        <taxon>Metazoa</taxon>
        <taxon>Spiralia</taxon>
        <taxon>Lophotrochozoa</taxon>
        <taxon>Mollusca</taxon>
        <taxon>Gastropoda</taxon>
        <taxon>Patellogastropoda</taxon>
        <taxon>Patelloidea</taxon>
        <taxon>Patellidae</taxon>
        <taxon>Patella</taxon>
    </lineage>
</organism>
<evidence type="ECO:0000313" key="5">
    <source>
        <dbReference type="EMBL" id="KAK6177106.1"/>
    </source>
</evidence>
<dbReference type="InterPro" id="IPR025252">
    <property type="entry name" value="DUF4200"/>
</dbReference>
<name>A0AAN8JFE4_PATCE</name>
<keyword evidence="6" id="KW-1185">Reference proteome</keyword>
<evidence type="ECO:0000259" key="4">
    <source>
        <dbReference type="Pfam" id="PF13863"/>
    </source>
</evidence>
<dbReference type="EMBL" id="JAZGQO010000010">
    <property type="protein sequence ID" value="KAK6177106.1"/>
    <property type="molecule type" value="Genomic_DNA"/>
</dbReference>
<feature type="compositionally biased region" description="Basic and acidic residues" evidence="3">
    <location>
        <begin position="508"/>
        <end position="553"/>
    </location>
</feature>
<dbReference type="Pfam" id="PF13863">
    <property type="entry name" value="DUF4200"/>
    <property type="match status" value="1"/>
</dbReference>
<gene>
    <name evidence="5" type="ORF">SNE40_015277</name>
</gene>
<feature type="domain" description="DUF4200" evidence="4">
    <location>
        <begin position="156"/>
        <end position="273"/>
    </location>
</feature>
<evidence type="ECO:0000256" key="2">
    <source>
        <dbReference type="SAM" id="Coils"/>
    </source>
</evidence>
<feature type="compositionally biased region" description="Basic and acidic residues" evidence="3">
    <location>
        <begin position="564"/>
        <end position="573"/>
    </location>
</feature>
<evidence type="ECO:0000256" key="3">
    <source>
        <dbReference type="SAM" id="MobiDB-lite"/>
    </source>
</evidence>
<comment type="caution">
    <text evidence="5">The sequence shown here is derived from an EMBL/GenBank/DDBJ whole genome shotgun (WGS) entry which is preliminary data.</text>
</comment>
<accession>A0AAN8JFE4</accession>
<protein>
    <recommendedName>
        <fullName evidence="4">DUF4200 domain-containing protein</fullName>
    </recommendedName>
</protein>
<keyword evidence="1 2" id="KW-0175">Coiled coil</keyword>